<dbReference type="AlphaFoldDB" id="A0A108U6T3"/>
<sequence>MKQPAIATQDHGPAGSQNATAPQAPATPEPAPNPALIRVPLSVRWRDLDAFNHVNNSKFLSYLEEARLRWMVTLPGHGMDDHVAPVVAAAHLNYRRPIEWPNELDVELFVERLGTTSLSIGHRIVGANDPGALYCDGNVVLVWIHRETGQPAALPEPVRSACSAG</sequence>
<dbReference type="Proteomes" id="UP000023435">
    <property type="component" value="Unassembled WGS sequence"/>
</dbReference>
<keyword evidence="3" id="KW-1185">Reference proteome</keyword>
<protein>
    <submittedName>
        <fullName evidence="2">4-hydroxybenzoyl-CoA thioesterase</fullName>
    </submittedName>
</protein>
<dbReference type="GO" id="GO:0047617">
    <property type="term" value="F:fatty acyl-CoA hydrolase activity"/>
    <property type="evidence" value="ECO:0007669"/>
    <property type="project" value="TreeGrafter"/>
</dbReference>
<reference evidence="2 3" key="1">
    <citation type="journal article" date="2014" name="Genome Announc.">
        <title>Draft Genome Sequence of Lysobacter capsici AZ78, a Bacterium Antagonistic to Plant-Pathogenic Oomycetes.</title>
        <authorList>
            <person name="Puopolo G."/>
            <person name="Sonego P."/>
            <person name="Engelen K."/>
            <person name="Pertot I."/>
        </authorList>
    </citation>
    <scope>NUCLEOTIDE SEQUENCE [LARGE SCALE GENOMIC DNA]</scope>
    <source>
        <strain evidence="2 3">AZ78</strain>
    </source>
</reference>
<evidence type="ECO:0000256" key="1">
    <source>
        <dbReference type="SAM" id="MobiDB-lite"/>
    </source>
</evidence>
<dbReference type="EMBL" id="JAJA02000001">
    <property type="protein sequence ID" value="KWS03613.1"/>
    <property type="molecule type" value="Genomic_DNA"/>
</dbReference>
<dbReference type="Gene3D" id="3.10.129.10">
    <property type="entry name" value="Hotdog Thioesterase"/>
    <property type="match status" value="1"/>
</dbReference>
<dbReference type="Pfam" id="PF13279">
    <property type="entry name" value="4HBT_2"/>
    <property type="match status" value="1"/>
</dbReference>
<evidence type="ECO:0000313" key="3">
    <source>
        <dbReference type="Proteomes" id="UP000023435"/>
    </source>
</evidence>
<accession>A0A108U6T3</accession>
<dbReference type="CDD" id="cd00586">
    <property type="entry name" value="4HBT"/>
    <property type="match status" value="1"/>
</dbReference>
<comment type="caution">
    <text evidence="2">The sequence shown here is derived from an EMBL/GenBank/DDBJ whole genome shotgun (WGS) entry which is preliminary data.</text>
</comment>
<dbReference type="PANTHER" id="PTHR31793:SF24">
    <property type="entry name" value="LONG-CHAIN ACYL-COA THIOESTERASE FADM"/>
    <property type="match status" value="1"/>
</dbReference>
<dbReference type="InterPro" id="IPR050563">
    <property type="entry name" value="4-hydroxybenzoyl-CoA_TE"/>
</dbReference>
<dbReference type="SUPFAM" id="SSF54637">
    <property type="entry name" value="Thioesterase/thiol ester dehydrase-isomerase"/>
    <property type="match status" value="1"/>
</dbReference>
<proteinExistence type="predicted"/>
<gene>
    <name evidence="2" type="ORF">AZ78_1161</name>
</gene>
<organism evidence="2 3">
    <name type="scientific">Lysobacter capsici AZ78</name>
    <dbReference type="NCBI Taxonomy" id="1444315"/>
    <lineage>
        <taxon>Bacteria</taxon>
        <taxon>Pseudomonadati</taxon>
        <taxon>Pseudomonadota</taxon>
        <taxon>Gammaproteobacteria</taxon>
        <taxon>Lysobacterales</taxon>
        <taxon>Lysobacteraceae</taxon>
        <taxon>Lysobacter</taxon>
    </lineage>
</organism>
<dbReference type="InterPro" id="IPR029069">
    <property type="entry name" value="HotDog_dom_sf"/>
</dbReference>
<feature type="region of interest" description="Disordered" evidence="1">
    <location>
        <begin position="1"/>
        <end position="33"/>
    </location>
</feature>
<name>A0A108U6T3_9GAMM</name>
<evidence type="ECO:0000313" key="2">
    <source>
        <dbReference type="EMBL" id="KWS03613.1"/>
    </source>
</evidence>
<dbReference type="PANTHER" id="PTHR31793">
    <property type="entry name" value="4-HYDROXYBENZOYL-COA THIOESTERASE FAMILY MEMBER"/>
    <property type="match status" value="1"/>
</dbReference>